<dbReference type="Proteomes" id="UP001234297">
    <property type="component" value="Chromosome 11"/>
</dbReference>
<evidence type="ECO:0000313" key="1">
    <source>
        <dbReference type="EMBL" id="KAJ8624962.1"/>
    </source>
</evidence>
<accession>A0ACC2KVV8</accession>
<name>A0ACC2KVV8_PERAE</name>
<gene>
    <name evidence="1" type="ORF">MRB53_033492</name>
</gene>
<dbReference type="EMBL" id="CM056819">
    <property type="protein sequence ID" value="KAJ8624962.1"/>
    <property type="molecule type" value="Genomic_DNA"/>
</dbReference>
<reference evidence="1 2" key="1">
    <citation type="journal article" date="2022" name="Hortic Res">
        <title>A haplotype resolved chromosomal level avocado genome allows analysis of novel avocado genes.</title>
        <authorList>
            <person name="Nath O."/>
            <person name="Fletcher S.J."/>
            <person name="Hayward A."/>
            <person name="Shaw L.M."/>
            <person name="Masouleh A.K."/>
            <person name="Furtado A."/>
            <person name="Henry R.J."/>
            <person name="Mitter N."/>
        </authorList>
    </citation>
    <scope>NUCLEOTIDE SEQUENCE [LARGE SCALE GENOMIC DNA]</scope>
    <source>
        <strain evidence="2">cv. Hass</strain>
    </source>
</reference>
<protein>
    <submittedName>
        <fullName evidence="1">Uncharacterized protein</fullName>
    </submittedName>
</protein>
<comment type="caution">
    <text evidence="1">The sequence shown here is derived from an EMBL/GenBank/DDBJ whole genome shotgun (WGS) entry which is preliminary data.</text>
</comment>
<evidence type="ECO:0000313" key="2">
    <source>
        <dbReference type="Proteomes" id="UP001234297"/>
    </source>
</evidence>
<organism evidence="1 2">
    <name type="scientific">Persea americana</name>
    <name type="common">Avocado</name>
    <dbReference type="NCBI Taxonomy" id="3435"/>
    <lineage>
        <taxon>Eukaryota</taxon>
        <taxon>Viridiplantae</taxon>
        <taxon>Streptophyta</taxon>
        <taxon>Embryophyta</taxon>
        <taxon>Tracheophyta</taxon>
        <taxon>Spermatophyta</taxon>
        <taxon>Magnoliopsida</taxon>
        <taxon>Magnoliidae</taxon>
        <taxon>Laurales</taxon>
        <taxon>Lauraceae</taxon>
        <taxon>Persea</taxon>
    </lineage>
</organism>
<sequence length="290" mass="32726">MVVSGFRRSISLPKPNITTTTRPYHVRSSSLPCRSHPSISQLKDQIHTLKSWQADPDCGSSAWLCAGLTQLKRLHDSLDDLFQLPQSHHSLRRRSHWVDNLLETSLLFVDAYGSFRSVLVDLKEAQLAAQVAIRRRDGSKISSCVKSRKKIERDLARIVTDIRNARRCCVPVAAADPDAELAWLVREANAVTVSVSVAVFCGISLSSSSKASCIGLIRKRNKMDGDDGICEFQDAWGENLRRWKDDEKMALRRLKVCEEWIVEIEKESERLFKSLINARVSLLNVLTQLT</sequence>
<keyword evidence="2" id="KW-1185">Reference proteome</keyword>
<proteinExistence type="predicted"/>